<evidence type="ECO:0000313" key="9">
    <source>
        <dbReference type="Proteomes" id="UP000012073"/>
    </source>
</evidence>
<dbReference type="PANTHER" id="PTHR12081">
    <property type="entry name" value="TRANSCRIPTION FACTOR E2F"/>
    <property type="match status" value="1"/>
</dbReference>
<dbReference type="InterPro" id="IPR003316">
    <property type="entry name" value="E2F_WHTH_DNA-bd_dom"/>
</dbReference>
<evidence type="ECO:0000256" key="3">
    <source>
        <dbReference type="ARBA" id="ARBA00023125"/>
    </source>
</evidence>
<comment type="subcellular location">
    <subcellularLocation>
        <location evidence="5">Nucleus</location>
    </subcellularLocation>
</comment>
<proteinExistence type="inferred from homology"/>
<comment type="similarity">
    <text evidence="1 5">Belongs to the E2F/DP family.</text>
</comment>
<dbReference type="PANTHER" id="PTHR12081:SF7">
    <property type="entry name" value="TRANSCRIPTION FACTOR EFL-3"/>
    <property type="match status" value="1"/>
</dbReference>
<dbReference type="Gene3D" id="1.10.10.10">
    <property type="entry name" value="Winged helix-like DNA-binding domain superfamily/Winged helix DNA-binding domain"/>
    <property type="match status" value="2"/>
</dbReference>
<dbReference type="KEGG" id="ccp:CHC_T00005080001"/>
<evidence type="ECO:0000256" key="1">
    <source>
        <dbReference type="ARBA" id="ARBA00010940"/>
    </source>
</evidence>
<gene>
    <name evidence="8" type="ORF">CHC_T00005080001</name>
</gene>
<feature type="compositionally biased region" description="Low complexity" evidence="6">
    <location>
        <begin position="191"/>
        <end position="207"/>
    </location>
</feature>
<dbReference type="GO" id="GO:0000978">
    <property type="term" value="F:RNA polymerase II cis-regulatory region sequence-specific DNA binding"/>
    <property type="evidence" value="ECO:0007669"/>
    <property type="project" value="InterPro"/>
</dbReference>
<dbReference type="InterPro" id="IPR036390">
    <property type="entry name" value="WH_DNA-bd_sf"/>
</dbReference>
<dbReference type="Pfam" id="PF02319">
    <property type="entry name" value="WHD_E2F_TDP"/>
    <property type="match status" value="2"/>
</dbReference>
<feature type="region of interest" description="Disordered" evidence="6">
    <location>
        <begin position="467"/>
        <end position="540"/>
    </location>
</feature>
<keyword evidence="9" id="KW-1185">Reference proteome</keyword>
<dbReference type="STRING" id="2769.R7QDW0"/>
<dbReference type="Gramene" id="CDF36702">
    <property type="protein sequence ID" value="CDF36702"/>
    <property type="gene ID" value="CHC_T00005080001"/>
</dbReference>
<dbReference type="AlphaFoldDB" id="R7QDW0"/>
<keyword evidence="5" id="KW-0539">Nucleus</keyword>
<evidence type="ECO:0000256" key="6">
    <source>
        <dbReference type="SAM" id="MobiDB-lite"/>
    </source>
</evidence>
<feature type="domain" description="E2F/DP family winged-helix DNA-binding" evidence="7">
    <location>
        <begin position="225"/>
        <end position="305"/>
    </location>
</feature>
<name>R7QDW0_CHOCR</name>
<dbReference type="GeneID" id="17324235"/>
<dbReference type="RefSeq" id="XP_005716521.1">
    <property type="nucleotide sequence ID" value="XM_005716464.1"/>
</dbReference>
<reference evidence="9" key="1">
    <citation type="journal article" date="2013" name="Proc. Natl. Acad. Sci. U.S.A.">
        <title>Genome structure and metabolic features in the red seaweed Chondrus crispus shed light on evolution of the Archaeplastida.</title>
        <authorList>
            <person name="Collen J."/>
            <person name="Porcel B."/>
            <person name="Carre W."/>
            <person name="Ball S.G."/>
            <person name="Chaparro C."/>
            <person name="Tonon T."/>
            <person name="Barbeyron T."/>
            <person name="Michel G."/>
            <person name="Noel B."/>
            <person name="Valentin K."/>
            <person name="Elias M."/>
            <person name="Artiguenave F."/>
            <person name="Arun A."/>
            <person name="Aury J.M."/>
            <person name="Barbosa-Neto J.F."/>
            <person name="Bothwell J.H."/>
            <person name="Bouget F.Y."/>
            <person name="Brillet L."/>
            <person name="Cabello-Hurtado F."/>
            <person name="Capella-Gutierrez S."/>
            <person name="Charrier B."/>
            <person name="Cladiere L."/>
            <person name="Cock J.M."/>
            <person name="Coelho S.M."/>
            <person name="Colleoni C."/>
            <person name="Czjzek M."/>
            <person name="Da Silva C."/>
            <person name="Delage L."/>
            <person name="Denoeud F."/>
            <person name="Deschamps P."/>
            <person name="Dittami S.M."/>
            <person name="Gabaldon T."/>
            <person name="Gachon C.M."/>
            <person name="Groisillier A."/>
            <person name="Herve C."/>
            <person name="Jabbari K."/>
            <person name="Katinka M."/>
            <person name="Kloareg B."/>
            <person name="Kowalczyk N."/>
            <person name="Labadie K."/>
            <person name="Leblanc C."/>
            <person name="Lopez P.J."/>
            <person name="McLachlan D.H."/>
            <person name="Meslet-Cladiere L."/>
            <person name="Moustafa A."/>
            <person name="Nehr Z."/>
            <person name="Nyvall Collen P."/>
            <person name="Panaud O."/>
            <person name="Partensky F."/>
            <person name="Poulain J."/>
            <person name="Rensing S.A."/>
            <person name="Rousvoal S."/>
            <person name="Samson G."/>
            <person name="Symeonidi A."/>
            <person name="Weissenbach J."/>
            <person name="Zambounis A."/>
            <person name="Wincker P."/>
            <person name="Boyen C."/>
        </authorList>
    </citation>
    <scope>NUCLEOTIDE SEQUENCE [LARGE SCALE GENOMIC DNA]</scope>
    <source>
        <strain evidence="9">cv. Stackhouse</strain>
    </source>
</reference>
<evidence type="ECO:0000256" key="5">
    <source>
        <dbReference type="RuleBase" id="RU003796"/>
    </source>
</evidence>
<keyword evidence="4 5" id="KW-0804">Transcription</keyword>
<accession>R7QDW0</accession>
<dbReference type="OrthoDB" id="5318at2759"/>
<dbReference type="GO" id="GO:0090575">
    <property type="term" value="C:RNA polymerase II transcription regulator complex"/>
    <property type="evidence" value="ECO:0007669"/>
    <property type="project" value="TreeGrafter"/>
</dbReference>
<evidence type="ECO:0000259" key="7">
    <source>
        <dbReference type="SMART" id="SM01372"/>
    </source>
</evidence>
<dbReference type="FunFam" id="1.10.10.10:FF:000295">
    <property type="entry name" value="E2F transcription factor-like E2FE"/>
    <property type="match status" value="1"/>
</dbReference>
<feature type="compositionally biased region" description="Polar residues" evidence="6">
    <location>
        <begin position="420"/>
        <end position="444"/>
    </location>
</feature>
<feature type="region of interest" description="Disordered" evidence="6">
    <location>
        <begin position="303"/>
        <end position="344"/>
    </location>
</feature>
<dbReference type="InterPro" id="IPR036388">
    <property type="entry name" value="WH-like_DNA-bd_sf"/>
</dbReference>
<sequence length="678" mass="74384">MREKRRSPAECFAPKRLRPRTAPKRRGRMPLLLLSPCFLLWCPIVPPALPRHARHRSHPSHRHINALSSRPWSSNNFQYHRAHSNARMFSHLAHRILITRASILYYRFVAAYGQSSSSQEICLDAAAVSLGVERRRIYDIVNVLESVGIVIRKAKNCYLWKGFHQIHSKLADLNQKASRLSLTENAIPSLSQSSADRSLSGSAPSSLETDNGLEPQKRVRTTGGRKEKSLGVLSQRFVQLFLLAGERPVSLDQAAIQLLGRSPHASKLLKTKVRRLYDIANILLSLNLVEKVHTTNRKPAYKWLGPGNPDNIGTGLKRGADESTSAPAPKRRKSFAGPIPNNSAHGAPNAIGFDAMTLKKLDAVLQTFPKGYSQRWRDYVEKLQTMLIEGKVTLAKAKECVAGLLEEAQDNVVDNDEGQSHPQATASCSEPATDMQESGQQDSPTQLMVAQQLSALAARPLAATAEVETPVSEGLAKAESQGNDTQQSTPADAPAKTSSHNSALERTESVGGDVESTPCGGSAQDETAEPPTASSGASGASLAVQGSPLAALGAMSMPFTWTPADVDQYMEQAREAGPMFAEAAEKWKQDLLKWQTSHINNNKLRDVRIMSCYRISLSRNRLCSSTTVTSDRCRPLRAKPQSPHARQLTFVDDHTLAISRVICSGCRRLHRKLCELAY</sequence>
<feature type="compositionally biased region" description="Polar residues" evidence="6">
    <location>
        <begin position="480"/>
        <end position="502"/>
    </location>
</feature>
<protein>
    <recommendedName>
        <fullName evidence="7">E2F/DP family winged-helix DNA-binding domain-containing protein</fullName>
    </recommendedName>
</protein>
<evidence type="ECO:0000313" key="8">
    <source>
        <dbReference type="EMBL" id="CDF36702.1"/>
    </source>
</evidence>
<dbReference type="GO" id="GO:0000981">
    <property type="term" value="F:DNA-binding transcription factor activity, RNA polymerase II-specific"/>
    <property type="evidence" value="ECO:0007669"/>
    <property type="project" value="TreeGrafter"/>
</dbReference>
<dbReference type="SUPFAM" id="SSF46785">
    <property type="entry name" value="Winged helix' DNA-binding domain"/>
    <property type="match status" value="2"/>
</dbReference>
<feature type="region of interest" description="Disordered" evidence="6">
    <location>
        <begin position="191"/>
        <end position="225"/>
    </location>
</feature>
<evidence type="ECO:0000256" key="4">
    <source>
        <dbReference type="ARBA" id="ARBA00023163"/>
    </source>
</evidence>
<feature type="region of interest" description="Disordered" evidence="6">
    <location>
        <begin position="412"/>
        <end position="444"/>
    </location>
</feature>
<dbReference type="SMART" id="SM01372">
    <property type="entry name" value="E2F_TDP"/>
    <property type="match status" value="2"/>
</dbReference>
<dbReference type="InterPro" id="IPR015633">
    <property type="entry name" value="E2F"/>
</dbReference>
<keyword evidence="2 5" id="KW-0805">Transcription regulation</keyword>
<feature type="domain" description="E2F/DP family winged-helix DNA-binding" evidence="7">
    <location>
        <begin position="100"/>
        <end position="162"/>
    </location>
</feature>
<keyword evidence="3 5" id="KW-0238">DNA-binding</keyword>
<dbReference type="EMBL" id="HG001797">
    <property type="protein sequence ID" value="CDF36702.1"/>
    <property type="molecule type" value="Genomic_DNA"/>
</dbReference>
<dbReference type="Proteomes" id="UP000012073">
    <property type="component" value="Unassembled WGS sequence"/>
</dbReference>
<organism evidence="8 9">
    <name type="scientific">Chondrus crispus</name>
    <name type="common">Carrageen Irish moss</name>
    <name type="synonym">Polymorpha crispa</name>
    <dbReference type="NCBI Taxonomy" id="2769"/>
    <lineage>
        <taxon>Eukaryota</taxon>
        <taxon>Rhodophyta</taxon>
        <taxon>Florideophyceae</taxon>
        <taxon>Rhodymeniophycidae</taxon>
        <taxon>Gigartinales</taxon>
        <taxon>Gigartinaceae</taxon>
        <taxon>Chondrus</taxon>
    </lineage>
</organism>
<evidence type="ECO:0000256" key="2">
    <source>
        <dbReference type="ARBA" id="ARBA00023015"/>
    </source>
</evidence>